<sequence length="122" mass="12743">MKKLIFFPILILAILNTSCSEDEIDSSLAGNWSGTYTGDDRGAWTVNVNSSGVVTGVATSSRNSETYAINGTVAENGMLSATLGTTTEGGEFVGQLREDNEAIGTWSNAGANASGSWNGERQ</sequence>
<evidence type="ECO:0000313" key="2">
    <source>
        <dbReference type="Proteomes" id="UP000475249"/>
    </source>
</evidence>
<dbReference type="EMBL" id="WXYO01000006">
    <property type="protein sequence ID" value="NAS13165.1"/>
    <property type="molecule type" value="Genomic_DNA"/>
</dbReference>
<evidence type="ECO:0000313" key="1">
    <source>
        <dbReference type="EMBL" id="NAS13165.1"/>
    </source>
</evidence>
<accession>A0A6L9EEJ7</accession>
<proteinExistence type="predicted"/>
<evidence type="ECO:0008006" key="3">
    <source>
        <dbReference type="Google" id="ProtNLM"/>
    </source>
</evidence>
<dbReference type="Proteomes" id="UP000475249">
    <property type="component" value="Unassembled WGS sequence"/>
</dbReference>
<organism evidence="1 2">
    <name type="scientific">Poritiphilus flavus</name>
    <dbReference type="NCBI Taxonomy" id="2697053"/>
    <lineage>
        <taxon>Bacteria</taxon>
        <taxon>Pseudomonadati</taxon>
        <taxon>Bacteroidota</taxon>
        <taxon>Flavobacteriia</taxon>
        <taxon>Flavobacteriales</taxon>
        <taxon>Flavobacteriaceae</taxon>
        <taxon>Poritiphilus</taxon>
    </lineage>
</organism>
<comment type="caution">
    <text evidence="1">The sequence shown here is derived from an EMBL/GenBank/DDBJ whole genome shotgun (WGS) entry which is preliminary data.</text>
</comment>
<gene>
    <name evidence="1" type="ORF">GTQ38_14205</name>
</gene>
<keyword evidence="2" id="KW-1185">Reference proteome</keyword>
<dbReference type="AlphaFoldDB" id="A0A6L9EEJ7"/>
<protein>
    <recommendedName>
        <fullName evidence="3">Extracellular endo-alpha-(1-&gt;5)-L-arabinanase C-terminal domain-containing protein</fullName>
    </recommendedName>
</protein>
<dbReference type="RefSeq" id="WP_161436206.1">
    <property type="nucleotide sequence ID" value="NZ_WXYO01000006.1"/>
</dbReference>
<name>A0A6L9EEJ7_9FLAO</name>
<reference evidence="1 2" key="1">
    <citation type="submission" date="2020-01" db="EMBL/GenBank/DDBJ databases">
        <title>Bacteria diversity of Porities sp.</title>
        <authorList>
            <person name="Wang G."/>
        </authorList>
    </citation>
    <scope>NUCLEOTIDE SEQUENCE [LARGE SCALE GENOMIC DNA]</scope>
    <source>
        <strain evidence="1 2">R33</strain>
    </source>
</reference>